<evidence type="ECO:0000313" key="11">
    <source>
        <dbReference type="EMBL" id="KAG0657504.1"/>
    </source>
</evidence>
<proteinExistence type="inferred from homology"/>
<feature type="repeat" description="Solcar" evidence="9">
    <location>
        <begin position="107"/>
        <end position="192"/>
    </location>
</feature>
<evidence type="ECO:0000256" key="4">
    <source>
        <dbReference type="ARBA" id="ARBA00022692"/>
    </source>
</evidence>
<dbReference type="PRINTS" id="PR00926">
    <property type="entry name" value="MITOCARRIER"/>
</dbReference>
<dbReference type="OrthoDB" id="415315at2759"/>
<dbReference type="GO" id="GO:0055085">
    <property type="term" value="P:transmembrane transport"/>
    <property type="evidence" value="ECO:0007669"/>
    <property type="project" value="InterPro"/>
</dbReference>
<reference evidence="11 12" key="1">
    <citation type="submission" date="2020-11" db="EMBL/GenBank/DDBJ databases">
        <title>Kefir isolates.</title>
        <authorList>
            <person name="Marcisauskas S."/>
            <person name="Kim Y."/>
            <person name="Blasche S."/>
        </authorList>
    </citation>
    <scope>NUCLEOTIDE SEQUENCE [LARGE SCALE GENOMIC DNA]</scope>
    <source>
        <strain evidence="11 12">KR</strain>
    </source>
</reference>
<dbReference type="PANTHER" id="PTHR45667">
    <property type="entry name" value="S-ADENOSYLMETHIONINE MITOCHONDRIAL CARRIER PROTEIN"/>
    <property type="match status" value="1"/>
</dbReference>
<keyword evidence="12" id="KW-1185">Reference proteome</keyword>
<evidence type="ECO:0000256" key="3">
    <source>
        <dbReference type="ARBA" id="ARBA00022448"/>
    </source>
</evidence>
<protein>
    <submittedName>
        <fullName evidence="11">S-adenosylmethionine transporter</fullName>
    </submittedName>
</protein>
<dbReference type="Pfam" id="PF00153">
    <property type="entry name" value="Mito_carr"/>
    <property type="match status" value="4"/>
</dbReference>
<comment type="subcellular location">
    <subcellularLocation>
        <location evidence="1">Mitochondrion membrane</location>
        <topology evidence="1">Multi-pass membrane protein</topology>
    </subcellularLocation>
</comment>
<organism evidence="11 12">
    <name type="scientific">Rhodotorula mucilaginosa</name>
    <name type="common">Yeast</name>
    <name type="synonym">Rhodotorula rubra</name>
    <dbReference type="NCBI Taxonomy" id="5537"/>
    <lineage>
        <taxon>Eukaryota</taxon>
        <taxon>Fungi</taxon>
        <taxon>Dikarya</taxon>
        <taxon>Basidiomycota</taxon>
        <taxon>Pucciniomycotina</taxon>
        <taxon>Microbotryomycetes</taxon>
        <taxon>Sporidiobolales</taxon>
        <taxon>Sporidiobolaceae</taxon>
        <taxon>Rhodotorula</taxon>
    </lineage>
</organism>
<dbReference type="AlphaFoldDB" id="A0A9P7B456"/>
<dbReference type="InterPro" id="IPR018108">
    <property type="entry name" value="MCP_transmembrane"/>
</dbReference>
<gene>
    <name evidence="11" type="primary">PET8</name>
    <name evidence="11" type="ORF">C6P46_006473</name>
</gene>
<keyword evidence="5" id="KW-0677">Repeat</keyword>
<keyword evidence="3 10" id="KW-0813">Transport</keyword>
<evidence type="ECO:0000256" key="1">
    <source>
        <dbReference type="ARBA" id="ARBA00004225"/>
    </source>
</evidence>
<evidence type="ECO:0000256" key="9">
    <source>
        <dbReference type="PROSITE-ProRule" id="PRU00282"/>
    </source>
</evidence>
<evidence type="ECO:0000256" key="5">
    <source>
        <dbReference type="ARBA" id="ARBA00022737"/>
    </source>
</evidence>
<comment type="similarity">
    <text evidence="2 10">Belongs to the mitochondrial carrier (TC 2.A.29) family.</text>
</comment>
<keyword evidence="7" id="KW-0496">Mitochondrion</keyword>
<feature type="repeat" description="Solcar" evidence="9">
    <location>
        <begin position="206"/>
        <end position="336"/>
    </location>
</feature>
<keyword evidence="6" id="KW-1133">Transmembrane helix</keyword>
<dbReference type="PROSITE" id="PS50920">
    <property type="entry name" value="SOLCAR"/>
    <property type="match status" value="3"/>
</dbReference>
<feature type="repeat" description="Solcar" evidence="9">
    <location>
        <begin position="21"/>
        <end position="94"/>
    </location>
</feature>
<dbReference type="Proteomes" id="UP000777482">
    <property type="component" value="Unassembled WGS sequence"/>
</dbReference>
<evidence type="ECO:0000256" key="6">
    <source>
        <dbReference type="ARBA" id="ARBA00022989"/>
    </source>
</evidence>
<dbReference type="EMBL" id="PUHQ01000080">
    <property type="protein sequence ID" value="KAG0657504.1"/>
    <property type="molecule type" value="Genomic_DNA"/>
</dbReference>
<accession>A0A9P7B456</accession>
<dbReference type="InterPro" id="IPR023395">
    <property type="entry name" value="MCP_dom_sf"/>
</dbReference>
<dbReference type="SUPFAM" id="SSF103506">
    <property type="entry name" value="Mitochondrial carrier"/>
    <property type="match status" value="1"/>
</dbReference>
<evidence type="ECO:0000256" key="8">
    <source>
        <dbReference type="ARBA" id="ARBA00023136"/>
    </source>
</evidence>
<dbReference type="GO" id="GO:0031966">
    <property type="term" value="C:mitochondrial membrane"/>
    <property type="evidence" value="ECO:0007669"/>
    <property type="project" value="UniProtKB-SubCell"/>
</dbReference>
<keyword evidence="4 9" id="KW-0812">Transmembrane</keyword>
<dbReference type="Gene3D" id="1.50.40.10">
    <property type="entry name" value="Mitochondrial carrier domain"/>
    <property type="match status" value="2"/>
</dbReference>
<evidence type="ECO:0000313" key="12">
    <source>
        <dbReference type="Proteomes" id="UP000777482"/>
    </source>
</evidence>
<comment type="caution">
    <text evidence="11">The sequence shown here is derived from an EMBL/GenBank/DDBJ whole genome shotgun (WGS) entry which is preliminary data.</text>
</comment>
<keyword evidence="8 9" id="KW-0472">Membrane</keyword>
<evidence type="ECO:0000256" key="7">
    <source>
        <dbReference type="ARBA" id="ARBA00023128"/>
    </source>
</evidence>
<name>A0A9P7B456_RHOMI</name>
<dbReference type="InterPro" id="IPR002067">
    <property type="entry name" value="MCP"/>
</dbReference>
<sequence>MAPSTSTTTRAPSQAAVAAPTSFTVALVSGGLAGTSVDTLFFPIDTLKTRAQSRQGFFAAGGFSGVYRGLGSAVVGSAPGASLFFTTYELSKSTLPRLVPHLAREDFAPLLHMASASTGEVAACLVRVPTEVVKQRSQTSAKGTAGGSWAIAQDVWRTSGVRGFYRGFGSTVAREIPFTCLQFPLYERLKLFLARRRTPTGLVADLPALEAAACGSLAGGVAAGLTTPLDVAKTRIMLSNKVQSFHFLSEEPPPSLTAVVMSRQATPPPAAASGGVGTVHPSPPPTTTTSSFRVVLRQIYLEEGLGALFAGVVPRVIWISAGGAVFLGVYEWSKKALQGRSLTAAAAAAELRRD</sequence>
<evidence type="ECO:0000256" key="10">
    <source>
        <dbReference type="RuleBase" id="RU000488"/>
    </source>
</evidence>
<evidence type="ECO:0000256" key="2">
    <source>
        <dbReference type="ARBA" id="ARBA00006375"/>
    </source>
</evidence>